<dbReference type="InterPro" id="IPR001761">
    <property type="entry name" value="Peripla_BP/Lac1_sug-bd_dom"/>
</dbReference>
<dbReference type="PANTHER" id="PTHR30146:SF148">
    <property type="entry name" value="HTH-TYPE TRANSCRIPTIONAL REPRESSOR PURR-RELATED"/>
    <property type="match status" value="1"/>
</dbReference>
<evidence type="ECO:0000313" key="8">
    <source>
        <dbReference type="Proteomes" id="UP001631957"/>
    </source>
</evidence>
<comment type="caution">
    <text evidence="7">The sequence shown here is derived from an EMBL/GenBank/DDBJ whole genome shotgun (WGS) entry which is preliminary data.</text>
</comment>
<dbReference type="EMBL" id="JBJVNI010000011">
    <property type="protein sequence ID" value="MFM9611327.1"/>
    <property type="molecule type" value="Genomic_DNA"/>
</dbReference>
<evidence type="ECO:0000256" key="3">
    <source>
        <dbReference type="ARBA" id="ARBA00023125"/>
    </source>
</evidence>
<dbReference type="InterPro" id="IPR046335">
    <property type="entry name" value="LacI/GalR-like_sensor"/>
</dbReference>
<proteinExistence type="predicted"/>
<feature type="region of interest" description="Disordered" evidence="5">
    <location>
        <begin position="218"/>
        <end position="317"/>
    </location>
</feature>
<name>A0ABW9HWY5_9ACTN</name>
<dbReference type="Pfam" id="PF00356">
    <property type="entry name" value="LacI"/>
    <property type="match status" value="1"/>
</dbReference>
<dbReference type="SUPFAM" id="SSF47413">
    <property type="entry name" value="lambda repressor-like DNA-binding domains"/>
    <property type="match status" value="1"/>
</dbReference>
<keyword evidence="4" id="KW-0804">Transcription</keyword>
<evidence type="ECO:0000313" key="7">
    <source>
        <dbReference type="EMBL" id="MFM9611327.1"/>
    </source>
</evidence>
<dbReference type="PROSITE" id="PS00356">
    <property type="entry name" value="HTH_LACI_1"/>
    <property type="match status" value="1"/>
</dbReference>
<sequence length="441" mass="46159">MATMADVARHAGVSVATVSHVLNDTRPVLPHTRRAVLDAVEALGYTPNTLARSLVTSRTRSIGLAVSTLTNPYFTQILQGVETAALEHGYSLLIADPHDDPAHERTVVQLLHERRVDGLVVAPSADPSGLVSYLTRHRVPTVLLDRVLDTPPDTGPLFDQVCADNTEPTACLVTHLASLGHRRIALIAGHPGLSTTAERVTGYRQALTAAGLPFDPHLVAHTPAPRSTPAFPTPAPHLPHTDPALPHAGSALPDALPHASSCAPDALPPTDPSAPDALSHSAPSAPTTLPPATPLTATPSALGPLKHPASPSPSPEQATAALLALPDPPTALVTGNDAITLGALTALRARGLTVPGDLALCCFDDFPWADLLSPRLTAVAQPGREIGARAVRLLLDRLAEPARPTRTVRLPSVFVHRTSCGCPEQPLGSERSTHRQRGTDS</sequence>
<accession>A0ABW9HWY5</accession>
<evidence type="ECO:0000256" key="4">
    <source>
        <dbReference type="ARBA" id="ARBA00023163"/>
    </source>
</evidence>
<evidence type="ECO:0000256" key="1">
    <source>
        <dbReference type="ARBA" id="ARBA00022491"/>
    </source>
</evidence>
<reference evidence="7 8" key="1">
    <citation type="submission" date="2024-12" db="EMBL/GenBank/DDBJ databases">
        <title>Forecasting of Potato common scab and diversities of Pathogenic streptomyces spp. in china.</title>
        <authorList>
            <person name="Handique U."/>
            <person name="Wu J."/>
        </authorList>
    </citation>
    <scope>NUCLEOTIDE SEQUENCE [LARGE SCALE GENOMIC DNA]</scope>
    <source>
        <strain evidence="7 8">ZRIMU1530</strain>
    </source>
</reference>
<evidence type="ECO:0000256" key="5">
    <source>
        <dbReference type="SAM" id="MobiDB-lite"/>
    </source>
</evidence>
<dbReference type="Gene3D" id="3.40.50.2300">
    <property type="match status" value="3"/>
</dbReference>
<keyword evidence="8" id="KW-1185">Reference proteome</keyword>
<dbReference type="PRINTS" id="PR00036">
    <property type="entry name" value="HTHLACI"/>
</dbReference>
<keyword evidence="2" id="KW-0805">Transcription regulation</keyword>
<dbReference type="Pfam" id="PF13377">
    <property type="entry name" value="Peripla_BP_3"/>
    <property type="match status" value="1"/>
</dbReference>
<keyword evidence="3" id="KW-0238">DNA-binding</keyword>
<dbReference type="CDD" id="cd06267">
    <property type="entry name" value="PBP1_LacI_sugar_binding-like"/>
    <property type="match status" value="1"/>
</dbReference>
<dbReference type="SMART" id="SM00354">
    <property type="entry name" value="HTH_LACI"/>
    <property type="match status" value="1"/>
</dbReference>
<dbReference type="RefSeq" id="WP_409122110.1">
    <property type="nucleotide sequence ID" value="NZ_JBJVNI010000011.1"/>
</dbReference>
<dbReference type="CDD" id="cd01392">
    <property type="entry name" value="HTH_LacI"/>
    <property type="match status" value="1"/>
</dbReference>
<dbReference type="InterPro" id="IPR028082">
    <property type="entry name" value="Peripla_BP_I"/>
</dbReference>
<dbReference type="SUPFAM" id="SSF53822">
    <property type="entry name" value="Periplasmic binding protein-like I"/>
    <property type="match status" value="2"/>
</dbReference>
<dbReference type="Pfam" id="PF00532">
    <property type="entry name" value="Peripla_BP_1"/>
    <property type="match status" value="1"/>
</dbReference>
<protein>
    <submittedName>
        <fullName evidence="7">Substrate-binding domain-containing protein</fullName>
    </submittedName>
</protein>
<evidence type="ECO:0000259" key="6">
    <source>
        <dbReference type="PROSITE" id="PS50932"/>
    </source>
</evidence>
<dbReference type="PANTHER" id="PTHR30146">
    <property type="entry name" value="LACI-RELATED TRANSCRIPTIONAL REPRESSOR"/>
    <property type="match status" value="1"/>
</dbReference>
<keyword evidence="1" id="KW-0678">Repressor</keyword>
<gene>
    <name evidence="7" type="ORF">ACKI18_21765</name>
</gene>
<organism evidence="7 8">
    <name type="scientific">Streptomyces niveiscabiei</name>
    <dbReference type="NCBI Taxonomy" id="164115"/>
    <lineage>
        <taxon>Bacteria</taxon>
        <taxon>Bacillati</taxon>
        <taxon>Actinomycetota</taxon>
        <taxon>Actinomycetes</taxon>
        <taxon>Kitasatosporales</taxon>
        <taxon>Streptomycetaceae</taxon>
        <taxon>Streptomyces</taxon>
    </lineage>
</organism>
<dbReference type="InterPro" id="IPR000843">
    <property type="entry name" value="HTH_LacI"/>
</dbReference>
<dbReference type="Proteomes" id="UP001631957">
    <property type="component" value="Unassembled WGS sequence"/>
</dbReference>
<feature type="domain" description="HTH lacI-type" evidence="6">
    <location>
        <begin position="2"/>
        <end position="56"/>
    </location>
</feature>
<dbReference type="InterPro" id="IPR010982">
    <property type="entry name" value="Lambda_DNA-bd_dom_sf"/>
</dbReference>
<evidence type="ECO:0000256" key="2">
    <source>
        <dbReference type="ARBA" id="ARBA00023015"/>
    </source>
</evidence>
<dbReference type="PROSITE" id="PS50932">
    <property type="entry name" value="HTH_LACI_2"/>
    <property type="match status" value="1"/>
</dbReference>
<dbReference type="Gene3D" id="1.10.260.40">
    <property type="entry name" value="lambda repressor-like DNA-binding domains"/>
    <property type="match status" value="1"/>
</dbReference>